<keyword evidence="4 9" id="KW-0732">Signal</keyword>
<dbReference type="InterPro" id="IPR002472">
    <property type="entry name" value="Palm_thioest"/>
</dbReference>
<dbReference type="PANTHER" id="PTHR11247:SF8">
    <property type="entry name" value="PALMITOYL-PROTEIN THIOESTERASE 1"/>
    <property type="match status" value="1"/>
</dbReference>
<gene>
    <name evidence="10" type="ORF">DAEQUDRAFT_729420</name>
</gene>
<name>A0A165NNL3_9APHY</name>
<dbReference type="EMBL" id="KV429079">
    <property type="protein sequence ID" value="KZT67183.1"/>
    <property type="molecule type" value="Genomic_DNA"/>
</dbReference>
<feature type="chain" id="PRO_5007863306" description="Palmitoyl-protein thioesterase 1" evidence="9">
    <location>
        <begin position="21"/>
        <end position="357"/>
    </location>
</feature>
<keyword evidence="5 10" id="KW-0378">Hydrolase</keyword>
<keyword evidence="6" id="KW-1015">Disulfide bond</keyword>
<dbReference type="PANTHER" id="PTHR11247">
    <property type="entry name" value="PALMITOYL-PROTEIN THIOESTERASE/DOLICHYLDIPHOSPHATASE 1"/>
    <property type="match status" value="1"/>
</dbReference>
<sequence length="357" mass="40039">MILHELLLLSFSALLPFVLCSPAQLRVPGQNESQTVKLTGSWEPLVEVSNTSKPRPLVIWHGLGDSYNSPGILEFIARVKDIHPGIFVHSIHLAESLDDDRRATFYGNVNEQVEQVAAQLANITELADGFDAMGFSQGGQFLRAYVERHNTPPVHNLVTFGSQHMGISDIPGCRPFDVMCQLARRAALHEVYTEWAQKQLVQAQYFRDPARLERYLETNTFLADANNERDGERNETYAQNFASVNKLVLVLFLQDETVVPKESSWFGAYAVPDNASDVSTEEKTIVPMRLQPLYLEDWIGLRKLDERGAVVLETCDGEHMVLTAECWQPLVRRFVGGETAYKDPSGSIEHVGLVVQT</sequence>
<evidence type="ECO:0000256" key="8">
    <source>
        <dbReference type="ARBA" id="ARBA00031934"/>
    </source>
</evidence>
<dbReference type="STRING" id="1314783.A0A165NNL3"/>
<keyword evidence="11" id="KW-1185">Reference proteome</keyword>
<proteinExistence type="inferred from homology"/>
<dbReference type="SUPFAM" id="SSF53474">
    <property type="entry name" value="alpha/beta-Hydrolases"/>
    <property type="match status" value="1"/>
</dbReference>
<dbReference type="InterPro" id="IPR029058">
    <property type="entry name" value="AB_hydrolase_fold"/>
</dbReference>
<evidence type="ECO:0000313" key="10">
    <source>
        <dbReference type="EMBL" id="KZT67183.1"/>
    </source>
</evidence>
<dbReference type="AlphaFoldDB" id="A0A165NNL3"/>
<dbReference type="GO" id="GO:0008474">
    <property type="term" value="F:palmitoyl-(protein) hydrolase activity"/>
    <property type="evidence" value="ECO:0007669"/>
    <property type="project" value="UniProtKB-EC"/>
</dbReference>
<accession>A0A165NNL3</accession>
<feature type="signal peptide" evidence="9">
    <location>
        <begin position="1"/>
        <end position="20"/>
    </location>
</feature>
<dbReference type="OrthoDB" id="10263094at2759"/>
<evidence type="ECO:0000256" key="9">
    <source>
        <dbReference type="SAM" id="SignalP"/>
    </source>
</evidence>
<keyword evidence="7" id="KW-0325">Glycoprotein</keyword>
<dbReference type="EC" id="3.1.2.22" evidence="2"/>
<dbReference type="Proteomes" id="UP000076727">
    <property type="component" value="Unassembled WGS sequence"/>
</dbReference>
<evidence type="ECO:0000256" key="1">
    <source>
        <dbReference type="ARBA" id="ARBA00010758"/>
    </source>
</evidence>
<comment type="similarity">
    <text evidence="1">Belongs to the palmitoyl-protein thioesterase family.</text>
</comment>
<evidence type="ECO:0000256" key="4">
    <source>
        <dbReference type="ARBA" id="ARBA00022729"/>
    </source>
</evidence>
<evidence type="ECO:0000256" key="3">
    <source>
        <dbReference type="ARBA" id="ARBA00014212"/>
    </source>
</evidence>
<dbReference type="Gene3D" id="3.40.50.1820">
    <property type="entry name" value="alpha/beta hydrolase"/>
    <property type="match status" value="1"/>
</dbReference>
<evidence type="ECO:0000313" key="11">
    <source>
        <dbReference type="Proteomes" id="UP000076727"/>
    </source>
</evidence>
<dbReference type="PRINTS" id="PR00414">
    <property type="entry name" value="PPTHIESTRASE"/>
</dbReference>
<protein>
    <recommendedName>
        <fullName evidence="3">Palmitoyl-protein thioesterase 1</fullName>
        <ecNumber evidence="2">3.1.2.22</ecNumber>
    </recommendedName>
    <alternativeName>
        <fullName evidence="8">Palmitoyl-protein hydrolase 1</fullName>
    </alternativeName>
</protein>
<evidence type="ECO:0000256" key="7">
    <source>
        <dbReference type="ARBA" id="ARBA00023180"/>
    </source>
</evidence>
<evidence type="ECO:0000256" key="2">
    <source>
        <dbReference type="ARBA" id="ARBA00012423"/>
    </source>
</evidence>
<dbReference type="Pfam" id="PF02089">
    <property type="entry name" value="Palm_thioest"/>
    <property type="match status" value="1"/>
</dbReference>
<evidence type="ECO:0000256" key="6">
    <source>
        <dbReference type="ARBA" id="ARBA00023157"/>
    </source>
</evidence>
<dbReference type="FunFam" id="3.40.50.1820:FF:000107">
    <property type="entry name" value="Palmitoyl-protein thioesterase 1"/>
    <property type="match status" value="1"/>
</dbReference>
<organism evidence="10 11">
    <name type="scientific">Daedalea quercina L-15889</name>
    <dbReference type="NCBI Taxonomy" id="1314783"/>
    <lineage>
        <taxon>Eukaryota</taxon>
        <taxon>Fungi</taxon>
        <taxon>Dikarya</taxon>
        <taxon>Basidiomycota</taxon>
        <taxon>Agaricomycotina</taxon>
        <taxon>Agaricomycetes</taxon>
        <taxon>Polyporales</taxon>
        <taxon>Fomitopsis</taxon>
    </lineage>
</organism>
<reference evidence="10 11" key="1">
    <citation type="journal article" date="2016" name="Mol. Biol. Evol.">
        <title>Comparative Genomics of Early-Diverging Mushroom-Forming Fungi Provides Insights into the Origins of Lignocellulose Decay Capabilities.</title>
        <authorList>
            <person name="Nagy L.G."/>
            <person name="Riley R."/>
            <person name="Tritt A."/>
            <person name="Adam C."/>
            <person name="Daum C."/>
            <person name="Floudas D."/>
            <person name="Sun H."/>
            <person name="Yadav J.S."/>
            <person name="Pangilinan J."/>
            <person name="Larsson K.H."/>
            <person name="Matsuura K."/>
            <person name="Barry K."/>
            <person name="Labutti K."/>
            <person name="Kuo R."/>
            <person name="Ohm R.A."/>
            <person name="Bhattacharya S.S."/>
            <person name="Shirouzu T."/>
            <person name="Yoshinaga Y."/>
            <person name="Martin F.M."/>
            <person name="Grigoriev I.V."/>
            <person name="Hibbett D.S."/>
        </authorList>
    </citation>
    <scope>NUCLEOTIDE SEQUENCE [LARGE SCALE GENOMIC DNA]</scope>
    <source>
        <strain evidence="10 11">L-15889</strain>
    </source>
</reference>
<evidence type="ECO:0000256" key="5">
    <source>
        <dbReference type="ARBA" id="ARBA00022801"/>
    </source>
</evidence>